<organism evidence="2 3">
    <name type="scientific">Duganella phyllosphaerae</name>
    <dbReference type="NCBI Taxonomy" id="762836"/>
    <lineage>
        <taxon>Bacteria</taxon>
        <taxon>Pseudomonadati</taxon>
        <taxon>Pseudomonadota</taxon>
        <taxon>Betaproteobacteria</taxon>
        <taxon>Burkholderiales</taxon>
        <taxon>Oxalobacteraceae</taxon>
        <taxon>Telluria group</taxon>
        <taxon>Duganella</taxon>
    </lineage>
</organism>
<feature type="signal peptide" evidence="1">
    <location>
        <begin position="1"/>
        <end position="19"/>
    </location>
</feature>
<feature type="chain" id="PRO_5009208439" description="Aspartyl protease" evidence="1">
    <location>
        <begin position="20"/>
        <end position="287"/>
    </location>
</feature>
<reference evidence="3" key="1">
    <citation type="journal article" date="2016" name="Front. Microbiol.">
        <title>Molecular Keys to the Janthinobacterium and Duganella spp. Interaction with the Plant Pathogen Fusarium graminearum.</title>
        <authorList>
            <person name="Haack F.S."/>
            <person name="Poehlein A."/>
            <person name="Kroger C."/>
            <person name="Voigt C.A."/>
            <person name="Piepenbring M."/>
            <person name="Bode H.B."/>
            <person name="Daniel R."/>
            <person name="Schafer W."/>
            <person name="Streit W.R."/>
        </authorList>
    </citation>
    <scope>NUCLEOTIDE SEQUENCE [LARGE SCALE GENOMIC DNA]</scope>
    <source>
        <strain evidence="3">T54</strain>
    </source>
</reference>
<protein>
    <recommendedName>
        <fullName evidence="4">Aspartyl protease</fullName>
    </recommendedName>
</protein>
<keyword evidence="1" id="KW-0732">Signal</keyword>
<evidence type="ECO:0000313" key="2">
    <source>
        <dbReference type="EMBL" id="OFA08724.1"/>
    </source>
</evidence>
<dbReference type="Proteomes" id="UP000175989">
    <property type="component" value="Unassembled WGS sequence"/>
</dbReference>
<comment type="caution">
    <text evidence="2">The sequence shown here is derived from an EMBL/GenBank/DDBJ whole genome shotgun (WGS) entry which is preliminary data.</text>
</comment>
<gene>
    <name evidence="2" type="ORF">DUPY_05720</name>
</gene>
<evidence type="ECO:0000256" key="1">
    <source>
        <dbReference type="SAM" id="SignalP"/>
    </source>
</evidence>
<name>A0A1E7X6G6_9BURK</name>
<dbReference type="EMBL" id="LROM01000042">
    <property type="protein sequence ID" value="OFA08724.1"/>
    <property type="molecule type" value="Genomic_DNA"/>
</dbReference>
<proteinExistence type="predicted"/>
<evidence type="ECO:0008006" key="4">
    <source>
        <dbReference type="Google" id="ProtNLM"/>
    </source>
</evidence>
<keyword evidence="3" id="KW-1185">Reference proteome</keyword>
<sequence length="287" mass="29680">MLKTLLLLLASASAPVVQAVEPEWLPFHWGMGSVAGGPPERLGLLLPVTVNGVACTVQLDTGANGEWNWRRGGPAATDMRAEIAVAGQRRAIPASAANLVQLQQPDCGGAPIAIVGNALFDMGSLTLDLGKSRYAWTPAALLAGARNAEPLLYLSWAEGGGHVMVEVTRAGAAGLSYALLDTGAARFGVVATTAAEWRALTGSAALPVPDQTSMRFPGPNGEDVVCTEIALAGGLEVGGKRLAPRAAYCSGHSFKAPVQLAGTVGMAALGNRTVVLDYLSRRWMLSD</sequence>
<dbReference type="AlphaFoldDB" id="A0A1E7X6G6"/>
<accession>A0A1E7X6G6</accession>
<evidence type="ECO:0000313" key="3">
    <source>
        <dbReference type="Proteomes" id="UP000175989"/>
    </source>
</evidence>